<dbReference type="PANTHER" id="PTHR45615:SF80">
    <property type="entry name" value="GRIP DOMAIN-CONTAINING PROTEIN"/>
    <property type="match status" value="1"/>
</dbReference>
<evidence type="ECO:0000313" key="3">
    <source>
        <dbReference type="Proteomes" id="UP001519460"/>
    </source>
</evidence>
<feature type="compositionally biased region" description="Polar residues" evidence="1">
    <location>
        <begin position="749"/>
        <end position="760"/>
    </location>
</feature>
<accession>A0ABD0KF15</accession>
<organism evidence="2 3">
    <name type="scientific">Batillaria attramentaria</name>
    <dbReference type="NCBI Taxonomy" id="370345"/>
    <lineage>
        <taxon>Eukaryota</taxon>
        <taxon>Metazoa</taxon>
        <taxon>Spiralia</taxon>
        <taxon>Lophotrochozoa</taxon>
        <taxon>Mollusca</taxon>
        <taxon>Gastropoda</taxon>
        <taxon>Caenogastropoda</taxon>
        <taxon>Sorbeoconcha</taxon>
        <taxon>Cerithioidea</taxon>
        <taxon>Batillariidae</taxon>
        <taxon>Batillaria</taxon>
    </lineage>
</organism>
<sequence length="909" mass="104513">MNDEHTQQLDGLRENEARLQQKVSKLMTLNEQLEKLMGAKQADFDQQLEKFNCLEADLEDARQEIEGFKTQVAQMEAERDQAKATYDKFCERVAAERKDAEEKFQKEIESLKKEREKVESDHEASLSQLQAELQQMACLLEQKHTELEEAQVSFGTLQKEKEATVSNLEDQLEKKCEELQQKETQFEDMEKENQTTVSRLEDQLEKKCEELQQKETQFEDMEKENQTTVSRLEDQLEKKCEELQQKETQFEDMEKENQTTVSTLEDQLEKKCEELQQKETQFEDMEKENQTTVSTLEEQLQKQNEELQQAQRRFKEVMELEGLMSLRKAEIERLQSTLNQQTVRRSESQARETQLQSELLSQQQSYESQLHKLSRKVATLTVENKTFQEQHEVRSEQAAVYRAELSSLKQQLAAVEEEKRQLEEAHKEEENRSQASLQREISRLQNQLEAEFRKNESTSQMVKEFGDQIKRYERQCQQYEAKRQQMEDRLHLFNEKEVQWKADGEKVKELTEQLQKLETAKPKTKPPSDTKVSPDTDTIFNDSLDSGPKNLRHNLRSQTLHDFDGSFTNTLPQTPGEAERKMLSKFDPDASSYSQKSGRYSMYSVGSTKSNTFVPTGAGRMFSCEDEPPESPQFEWGRLNELQRRNTLCLPHMKSSYPVETQVVKTKNFSDNAMQRAQLADAAGRQDSTSRASTSTASRKRKPETVEVEAGPVLQVSTDAPDGKQARSGPPANQKPGPPTPSKDRSRHVSGNSKKSPWKQSRTPRRSPRRSPRFRSTPHADAENVTQDPRRQSIAFSVGFSPVKAGGLRRLTRQKAFISGSKDEYQKQQQKSKETAASASQNFSTPPVQKSTNVGSSKPQSTASKVNRLIEKFEGLTPVKFILNPIKKTGRLSFGTPNKVHPGAFEMDI</sequence>
<dbReference type="Proteomes" id="UP001519460">
    <property type="component" value="Unassembled WGS sequence"/>
</dbReference>
<feature type="region of interest" description="Disordered" evidence="1">
    <location>
        <begin position="516"/>
        <end position="535"/>
    </location>
</feature>
<comment type="caution">
    <text evidence="2">The sequence shown here is derived from an EMBL/GenBank/DDBJ whole genome shotgun (WGS) entry which is preliminary data.</text>
</comment>
<dbReference type="EMBL" id="JACVVK020000192">
    <property type="protein sequence ID" value="KAK7485582.1"/>
    <property type="molecule type" value="Genomic_DNA"/>
</dbReference>
<protein>
    <submittedName>
        <fullName evidence="2">Uncharacterized protein</fullName>
    </submittedName>
</protein>
<evidence type="ECO:0000256" key="1">
    <source>
        <dbReference type="SAM" id="MobiDB-lite"/>
    </source>
</evidence>
<proteinExistence type="predicted"/>
<dbReference type="AlphaFoldDB" id="A0ABD0KF15"/>
<gene>
    <name evidence="2" type="ORF">BaRGS_00023157</name>
</gene>
<keyword evidence="3" id="KW-1185">Reference proteome</keyword>
<name>A0ABD0KF15_9CAEN</name>
<reference evidence="2 3" key="1">
    <citation type="journal article" date="2023" name="Sci. Data">
        <title>Genome assembly of the Korean intertidal mud-creeper Batillaria attramentaria.</title>
        <authorList>
            <person name="Patra A.K."/>
            <person name="Ho P.T."/>
            <person name="Jun S."/>
            <person name="Lee S.J."/>
            <person name="Kim Y."/>
            <person name="Won Y.J."/>
        </authorList>
    </citation>
    <scope>NUCLEOTIDE SEQUENCE [LARGE SCALE GENOMIC DNA]</scope>
    <source>
        <strain evidence="2">Wonlab-2016</strain>
    </source>
</reference>
<dbReference type="PANTHER" id="PTHR45615">
    <property type="entry name" value="MYOSIN HEAVY CHAIN, NON-MUSCLE"/>
    <property type="match status" value="1"/>
</dbReference>
<feature type="compositionally biased region" description="Basic residues" evidence="1">
    <location>
        <begin position="762"/>
        <end position="773"/>
    </location>
</feature>
<feature type="compositionally biased region" description="Basic and acidic residues" evidence="1">
    <location>
        <begin position="518"/>
        <end position="534"/>
    </location>
</feature>
<evidence type="ECO:0000313" key="2">
    <source>
        <dbReference type="EMBL" id="KAK7485582.1"/>
    </source>
</evidence>
<feature type="compositionally biased region" description="Basic and acidic residues" evidence="1">
    <location>
        <begin position="821"/>
        <end position="834"/>
    </location>
</feature>
<feature type="region of interest" description="Disordered" evidence="1">
    <location>
        <begin position="678"/>
        <end position="863"/>
    </location>
</feature>
<feature type="region of interest" description="Disordered" evidence="1">
    <location>
        <begin position="247"/>
        <end position="267"/>
    </location>
</feature>
<feature type="compositionally biased region" description="Polar residues" evidence="1">
    <location>
        <begin position="835"/>
        <end position="863"/>
    </location>
</feature>